<evidence type="ECO:0000313" key="17">
    <source>
        <dbReference type="Proteomes" id="UP000192257"/>
    </source>
</evidence>
<dbReference type="InterPro" id="IPR050408">
    <property type="entry name" value="HGPRT"/>
</dbReference>
<dbReference type="RefSeq" id="XP_028883525.1">
    <property type="nucleotide sequence ID" value="XM_029025209.1"/>
</dbReference>
<dbReference type="EMBL" id="NBCO01000012">
    <property type="protein sequence ID" value="ORC89459.1"/>
    <property type="molecule type" value="Genomic_DNA"/>
</dbReference>
<keyword evidence="11 14" id="KW-0547">Nucleotide-binding</keyword>
<dbReference type="GO" id="GO:0000166">
    <property type="term" value="F:nucleotide binding"/>
    <property type="evidence" value="ECO:0007669"/>
    <property type="project" value="UniProtKB-KW"/>
</dbReference>
<dbReference type="GO" id="GO:0046100">
    <property type="term" value="P:hypoxanthine metabolic process"/>
    <property type="evidence" value="ECO:0007669"/>
    <property type="project" value="TreeGrafter"/>
</dbReference>
<dbReference type="GeneID" id="39984989"/>
<sequence length="197" mass="22222">MSRHYDFASKMLFTQEELHARIRSTAERIAADYKDKNLTHLDNPLVLVCVLKGSFIFTADLARALCDAGVPVRVEFICVASYGADVMSSGQVRLLLDTRHSVEQRHVLLVEDIVDSALTLQYLYAHYTARGPASLRSVVLLDKPTGRRVSFSPDYVIATVPNAFVVGYGLDYDESYREVRDVVVLDPKVYTHRLQQK</sequence>
<dbReference type="Gene3D" id="3.40.50.2020">
    <property type="match status" value="1"/>
</dbReference>
<dbReference type="GO" id="GO:0005829">
    <property type="term" value="C:cytosol"/>
    <property type="evidence" value="ECO:0007669"/>
    <property type="project" value="TreeGrafter"/>
</dbReference>
<comment type="subcellular location">
    <subcellularLocation>
        <location evidence="2 14">Cytoplasm</location>
    </subcellularLocation>
</comment>
<proteinExistence type="inferred from homology"/>
<dbReference type="PANTHER" id="PTHR43340:SF1">
    <property type="entry name" value="HYPOXANTHINE PHOSPHORIBOSYLTRANSFERASE"/>
    <property type="match status" value="1"/>
</dbReference>
<comment type="function">
    <text evidence="13">Converts guanine to guanosine monophosphate, and hypoxanthine to inosine monophosphate. Transfers the 5-phosphoribosyl group from 5-phosphoribosylpyrophosphate onto the purine. Plays a central role in the generation of purine nucleotides through the purine salvage pathway.</text>
</comment>
<name>A0A1X0NZ20_9TRYP</name>
<feature type="domain" description="Phosphoribosyltransferase" evidence="15">
    <location>
        <begin position="16"/>
        <end position="172"/>
    </location>
</feature>
<evidence type="ECO:0000256" key="1">
    <source>
        <dbReference type="ARBA" id="ARBA00001946"/>
    </source>
</evidence>
<evidence type="ECO:0000256" key="9">
    <source>
        <dbReference type="ARBA" id="ARBA00022723"/>
    </source>
</evidence>
<feature type="non-terminal residue" evidence="16">
    <location>
        <position position="197"/>
    </location>
</feature>
<keyword evidence="7 14" id="KW-0328">Glycosyltransferase</keyword>
<dbReference type="GO" id="GO:0006178">
    <property type="term" value="P:guanine salvage"/>
    <property type="evidence" value="ECO:0007669"/>
    <property type="project" value="TreeGrafter"/>
</dbReference>
<evidence type="ECO:0000256" key="11">
    <source>
        <dbReference type="ARBA" id="ARBA00022741"/>
    </source>
</evidence>
<evidence type="ECO:0000256" key="10">
    <source>
        <dbReference type="ARBA" id="ARBA00022726"/>
    </source>
</evidence>
<evidence type="ECO:0000256" key="8">
    <source>
        <dbReference type="ARBA" id="ARBA00022679"/>
    </source>
</evidence>
<keyword evidence="8 14" id="KW-0808">Transferase</keyword>
<dbReference type="GO" id="GO:0032264">
    <property type="term" value="P:IMP salvage"/>
    <property type="evidence" value="ECO:0007669"/>
    <property type="project" value="UniProtKB-UniPathway"/>
</dbReference>
<reference evidence="16 17" key="1">
    <citation type="submission" date="2017-03" db="EMBL/GenBank/DDBJ databases">
        <title>An alternative strategy for trypanosome survival in the mammalian bloodstream revealed through genome and transcriptome analysis of the ubiquitous bovine parasite Trypanosoma (Megatrypanum) theileri.</title>
        <authorList>
            <person name="Kelly S."/>
            <person name="Ivens A."/>
            <person name="Mott A."/>
            <person name="O'Neill E."/>
            <person name="Emms D."/>
            <person name="Macleod O."/>
            <person name="Voorheis P."/>
            <person name="Matthews J."/>
            <person name="Matthews K."/>
            <person name="Carrington M."/>
        </authorList>
    </citation>
    <scope>NUCLEOTIDE SEQUENCE [LARGE SCALE GENOMIC DNA]</scope>
    <source>
        <strain evidence="16">Edinburgh</strain>
    </source>
</reference>
<evidence type="ECO:0000256" key="6">
    <source>
        <dbReference type="ARBA" id="ARBA00022490"/>
    </source>
</evidence>
<dbReference type="NCBIfam" id="TIGR01203">
    <property type="entry name" value="HGPRTase"/>
    <property type="match status" value="1"/>
</dbReference>
<evidence type="ECO:0000256" key="7">
    <source>
        <dbReference type="ARBA" id="ARBA00022676"/>
    </source>
</evidence>
<dbReference type="GO" id="GO:0006166">
    <property type="term" value="P:purine ribonucleoside salvage"/>
    <property type="evidence" value="ECO:0007669"/>
    <property type="project" value="UniProtKB-KW"/>
</dbReference>
<comment type="pathway">
    <text evidence="3 14">Purine metabolism; IMP biosynthesis via salvage pathway; IMP from hypoxanthine: step 1/1.</text>
</comment>
<evidence type="ECO:0000256" key="4">
    <source>
        <dbReference type="ARBA" id="ARBA00008391"/>
    </source>
</evidence>
<evidence type="ECO:0000256" key="12">
    <source>
        <dbReference type="ARBA" id="ARBA00022842"/>
    </source>
</evidence>
<dbReference type="GO" id="GO:0000287">
    <property type="term" value="F:magnesium ion binding"/>
    <property type="evidence" value="ECO:0007669"/>
    <property type="project" value="TreeGrafter"/>
</dbReference>
<gene>
    <name evidence="16" type="ORF">TM35_000122340</name>
</gene>
<dbReference type="GO" id="GO:0004422">
    <property type="term" value="F:hypoxanthine phosphoribosyltransferase activity"/>
    <property type="evidence" value="ECO:0007669"/>
    <property type="project" value="InterPro"/>
</dbReference>
<evidence type="ECO:0000259" key="15">
    <source>
        <dbReference type="Pfam" id="PF00156"/>
    </source>
</evidence>
<dbReference type="OrthoDB" id="9449045at2759"/>
<keyword evidence="12 14" id="KW-0460">Magnesium</keyword>
<dbReference type="AlphaFoldDB" id="A0A1X0NZ20"/>
<dbReference type="SUPFAM" id="SSF53271">
    <property type="entry name" value="PRTase-like"/>
    <property type="match status" value="1"/>
</dbReference>
<dbReference type="PANTHER" id="PTHR43340">
    <property type="entry name" value="HYPOXANTHINE-GUANINE PHOSPHORIBOSYLTRANSFERASE"/>
    <property type="match status" value="1"/>
</dbReference>
<evidence type="ECO:0000256" key="2">
    <source>
        <dbReference type="ARBA" id="ARBA00004496"/>
    </source>
</evidence>
<dbReference type="InterPro" id="IPR000836">
    <property type="entry name" value="PRTase_dom"/>
</dbReference>
<protein>
    <recommendedName>
        <fullName evidence="5 14">Hypoxanthine phosphoribosyltransferase</fullName>
        <ecNumber evidence="5 14">2.4.2.8</ecNumber>
    </recommendedName>
</protein>
<evidence type="ECO:0000256" key="3">
    <source>
        <dbReference type="ARBA" id="ARBA00004669"/>
    </source>
</evidence>
<comment type="similarity">
    <text evidence="4 14">Belongs to the purine/pyrimidine phosphoribosyltransferase family.</text>
</comment>
<comment type="catalytic activity">
    <reaction evidence="14">
        <text>IMP + diphosphate = hypoxanthine + 5-phospho-alpha-D-ribose 1-diphosphate</text>
        <dbReference type="Rhea" id="RHEA:17973"/>
        <dbReference type="ChEBI" id="CHEBI:17368"/>
        <dbReference type="ChEBI" id="CHEBI:33019"/>
        <dbReference type="ChEBI" id="CHEBI:58017"/>
        <dbReference type="ChEBI" id="CHEBI:58053"/>
        <dbReference type="EC" id="2.4.2.8"/>
    </reaction>
</comment>
<dbReference type="STRING" id="67003.A0A1X0NZ20"/>
<comment type="cofactor">
    <cofactor evidence="1 14">
        <name>Mg(2+)</name>
        <dbReference type="ChEBI" id="CHEBI:18420"/>
    </cofactor>
</comment>
<dbReference type="Pfam" id="PF00156">
    <property type="entry name" value="Pribosyltran"/>
    <property type="match status" value="1"/>
</dbReference>
<dbReference type="GO" id="GO:0032263">
    <property type="term" value="P:GMP salvage"/>
    <property type="evidence" value="ECO:0007669"/>
    <property type="project" value="TreeGrafter"/>
</dbReference>
<keyword evidence="17" id="KW-1185">Reference proteome</keyword>
<dbReference type="EC" id="2.4.2.8" evidence="5 14"/>
<dbReference type="FunFam" id="3.40.50.2020:FF:000006">
    <property type="entry name" value="Hypoxanthine phosphoribosyltransferase"/>
    <property type="match status" value="1"/>
</dbReference>
<dbReference type="InterPro" id="IPR005904">
    <property type="entry name" value="Hxn_phspho_trans"/>
</dbReference>
<dbReference type="VEuPathDB" id="TriTrypDB:TM35_000122340"/>
<evidence type="ECO:0000256" key="13">
    <source>
        <dbReference type="ARBA" id="ARBA00025301"/>
    </source>
</evidence>
<keyword evidence="10 14" id="KW-0660">Purine salvage</keyword>
<organism evidence="16 17">
    <name type="scientific">Trypanosoma theileri</name>
    <dbReference type="NCBI Taxonomy" id="67003"/>
    <lineage>
        <taxon>Eukaryota</taxon>
        <taxon>Discoba</taxon>
        <taxon>Euglenozoa</taxon>
        <taxon>Kinetoplastea</taxon>
        <taxon>Metakinetoplastina</taxon>
        <taxon>Trypanosomatida</taxon>
        <taxon>Trypanosomatidae</taxon>
        <taxon>Trypanosoma</taxon>
    </lineage>
</organism>
<dbReference type="CDD" id="cd06223">
    <property type="entry name" value="PRTases_typeI"/>
    <property type="match status" value="1"/>
</dbReference>
<keyword evidence="6 14" id="KW-0963">Cytoplasm</keyword>
<evidence type="ECO:0000256" key="5">
    <source>
        <dbReference type="ARBA" id="ARBA00011895"/>
    </source>
</evidence>
<comment type="caution">
    <text evidence="16">The sequence shown here is derived from an EMBL/GenBank/DDBJ whole genome shotgun (WGS) entry which is preliminary data.</text>
</comment>
<dbReference type="Proteomes" id="UP000192257">
    <property type="component" value="Unassembled WGS sequence"/>
</dbReference>
<accession>A0A1X0NZ20</accession>
<keyword evidence="9 14" id="KW-0479">Metal-binding</keyword>
<evidence type="ECO:0000256" key="14">
    <source>
        <dbReference type="RuleBase" id="RU364099"/>
    </source>
</evidence>
<dbReference type="InterPro" id="IPR029057">
    <property type="entry name" value="PRTase-like"/>
</dbReference>
<dbReference type="UniPathway" id="UPA00591">
    <property type="reaction ID" value="UER00648"/>
</dbReference>
<evidence type="ECO:0000313" key="16">
    <source>
        <dbReference type="EMBL" id="ORC89459.1"/>
    </source>
</evidence>